<name>A0A6S6QQL7_9HYPH</name>
<dbReference type="Proteomes" id="UP000515317">
    <property type="component" value="Chromosome"/>
</dbReference>
<reference evidence="1 2" key="1">
    <citation type="submission" date="2020-08" db="EMBL/GenBank/DDBJ databases">
        <title>Genome sequence of Rhizobiales bacterium strain IZ6.</title>
        <authorList>
            <person name="Nakai R."/>
            <person name="Naganuma T."/>
        </authorList>
    </citation>
    <scope>NUCLEOTIDE SEQUENCE [LARGE SCALE GENOMIC DNA]</scope>
    <source>
        <strain evidence="1 2">IZ6</strain>
    </source>
</reference>
<dbReference type="AlphaFoldDB" id="A0A6S6QQL7"/>
<proteinExistence type="predicted"/>
<evidence type="ECO:0000313" key="1">
    <source>
        <dbReference type="EMBL" id="BCJ90055.1"/>
    </source>
</evidence>
<dbReference type="KEGG" id="tso:IZ6_07900"/>
<protein>
    <submittedName>
        <fullName evidence="1">Uncharacterized protein</fullName>
    </submittedName>
</protein>
<dbReference type="EMBL" id="AP023361">
    <property type="protein sequence ID" value="BCJ90055.1"/>
    <property type="molecule type" value="Genomic_DNA"/>
</dbReference>
<gene>
    <name evidence="1" type="ORF">IZ6_07900</name>
</gene>
<keyword evidence="2" id="KW-1185">Reference proteome</keyword>
<organism evidence="1 2">
    <name type="scientific">Terrihabitans soli</name>
    <dbReference type="NCBI Taxonomy" id="708113"/>
    <lineage>
        <taxon>Bacteria</taxon>
        <taxon>Pseudomonadati</taxon>
        <taxon>Pseudomonadota</taxon>
        <taxon>Alphaproteobacteria</taxon>
        <taxon>Hyphomicrobiales</taxon>
        <taxon>Terrihabitans</taxon>
    </lineage>
</organism>
<dbReference type="RefSeq" id="WP_222876715.1">
    <property type="nucleotide sequence ID" value="NZ_AP023361.1"/>
</dbReference>
<sequence length="84" mass="9276">MGSVFELTRRTILSQLPQAAFTHVQFTCAECDAVCRVPLDDLTWKQKINTLASAEPLMVCRCGGPAVEGSIGAWSPTNFYRGRR</sequence>
<evidence type="ECO:0000313" key="2">
    <source>
        <dbReference type="Proteomes" id="UP000515317"/>
    </source>
</evidence>
<accession>A0A6S6QQL7</accession>